<dbReference type="EMBL" id="LSBH01000016">
    <property type="protein sequence ID" value="OAQ63978.1"/>
    <property type="molecule type" value="Genomic_DNA"/>
</dbReference>
<organism evidence="8 9">
    <name type="scientific">Purpureocillium lilacinum</name>
    <name type="common">Paecilomyces lilacinus</name>
    <dbReference type="NCBI Taxonomy" id="33203"/>
    <lineage>
        <taxon>Eukaryota</taxon>
        <taxon>Fungi</taxon>
        <taxon>Dikarya</taxon>
        <taxon>Ascomycota</taxon>
        <taxon>Pezizomycotina</taxon>
        <taxon>Sordariomycetes</taxon>
        <taxon>Hypocreomycetidae</taxon>
        <taxon>Hypocreales</taxon>
        <taxon>Ophiocordycipitaceae</taxon>
        <taxon>Purpureocillium</taxon>
    </lineage>
</organism>
<evidence type="ECO:0000256" key="4">
    <source>
        <dbReference type="PROSITE-ProRule" id="PRU00108"/>
    </source>
</evidence>
<dbReference type="InterPro" id="IPR001356">
    <property type="entry name" value="HD"/>
</dbReference>
<evidence type="ECO:0000256" key="3">
    <source>
        <dbReference type="ARBA" id="ARBA00023163"/>
    </source>
</evidence>
<dbReference type="CDD" id="cd00086">
    <property type="entry name" value="homeodomain"/>
    <property type="match status" value="1"/>
</dbReference>
<dbReference type="Proteomes" id="UP000078240">
    <property type="component" value="Unassembled WGS sequence"/>
</dbReference>
<reference evidence="8 9" key="1">
    <citation type="submission" date="2016-01" db="EMBL/GenBank/DDBJ databases">
        <title>Biosynthesis of antibiotic leucinostatins and their inhibition on Phytophthora in bio-control Purpureocillium lilacinum.</title>
        <authorList>
            <person name="Wang G."/>
            <person name="Liu Z."/>
            <person name="Lin R."/>
            <person name="Li E."/>
            <person name="Mao Z."/>
            <person name="Ling J."/>
            <person name="Yin W."/>
            <person name="Xie B."/>
        </authorList>
    </citation>
    <scope>NUCLEOTIDE SEQUENCE [LARGE SCALE GENOMIC DNA]</scope>
    <source>
        <strain evidence="8">PLBJ-1</strain>
    </source>
</reference>
<dbReference type="InterPro" id="IPR009057">
    <property type="entry name" value="Homeodomain-like_sf"/>
</dbReference>
<sequence>MVDSREAGGVAAGEEGKNKAVLGSSNTDGFAIKAPGRHPWYGAKGPSAPIGVANLPASRSYRTYLGRQWSGTELVIWESAVPTTRWRPRVLLLPGVEIHFSRDYICVAFIPASARRLLAVNCATRSGIFSYIPVSSSRTNAPPTVEFSIMPDTYHTSLSPFRFYSSSDPQHTAAASSNFGIFATQEMSLPGPYQPDASPVHWHPSQSRQSRGFRQSGTRKWKGRFSKDDVEILEMQFQRNKMPCKRTKMALAESIQADVTRVNNWFQNRRAREKSLRNTQHDGVTHCSEIKRLYARATGVQRFSGASSAPRASSNCENNATSIASPSCSVKFCDIPNSSPFSPLSESRWSSDTNVSDDLSNSRFEYENCGTHWSFSQDSDALGTMPHFGCSLYSQAAENFLAVASVAGADDWSANL</sequence>
<dbReference type="SUPFAM" id="SSF46689">
    <property type="entry name" value="Homeodomain-like"/>
    <property type="match status" value="1"/>
</dbReference>
<protein>
    <submittedName>
        <fullName evidence="8">Homeobox domain-containing protein</fullName>
    </submittedName>
</protein>
<keyword evidence="4 5" id="KW-0371">Homeobox</keyword>
<evidence type="ECO:0000256" key="6">
    <source>
        <dbReference type="SAM" id="MobiDB-lite"/>
    </source>
</evidence>
<feature type="region of interest" description="Disordered" evidence="6">
    <location>
        <begin position="194"/>
        <end position="219"/>
    </location>
</feature>
<keyword evidence="4 5" id="KW-0238">DNA-binding</keyword>
<dbReference type="GO" id="GO:0005634">
    <property type="term" value="C:nucleus"/>
    <property type="evidence" value="ECO:0007669"/>
    <property type="project" value="UniProtKB-SubCell"/>
</dbReference>
<keyword evidence="3" id="KW-0804">Transcription</keyword>
<evidence type="ECO:0000256" key="2">
    <source>
        <dbReference type="ARBA" id="ARBA00023015"/>
    </source>
</evidence>
<dbReference type="PANTHER" id="PTHR45714:SF34">
    <property type="entry name" value="HOMEOBOX-LEUCINE ZIPPER PROTEIN HAT9"/>
    <property type="match status" value="1"/>
</dbReference>
<comment type="subcellular location">
    <subcellularLocation>
        <location evidence="1 4 5">Nucleus</location>
    </subcellularLocation>
</comment>
<evidence type="ECO:0000256" key="1">
    <source>
        <dbReference type="ARBA" id="ARBA00004123"/>
    </source>
</evidence>
<proteinExistence type="predicted"/>
<feature type="compositionally biased region" description="Low complexity" evidence="6">
    <location>
        <begin position="205"/>
        <end position="216"/>
    </location>
</feature>
<evidence type="ECO:0000313" key="9">
    <source>
        <dbReference type="Proteomes" id="UP000078240"/>
    </source>
</evidence>
<evidence type="ECO:0000259" key="7">
    <source>
        <dbReference type="PROSITE" id="PS50071"/>
    </source>
</evidence>
<comment type="caution">
    <text evidence="8">The sequence shown here is derived from an EMBL/GenBank/DDBJ whole genome shotgun (WGS) entry which is preliminary data.</text>
</comment>
<dbReference type="PANTHER" id="PTHR45714">
    <property type="entry name" value="HOMEOBOX-LEUCINE ZIPPER PROTEIN HAT14"/>
    <property type="match status" value="1"/>
</dbReference>
<dbReference type="Gene3D" id="1.10.10.60">
    <property type="entry name" value="Homeodomain-like"/>
    <property type="match status" value="1"/>
</dbReference>
<dbReference type="SMART" id="SM00389">
    <property type="entry name" value="HOX"/>
    <property type="match status" value="1"/>
</dbReference>
<dbReference type="GO" id="GO:0003677">
    <property type="term" value="F:DNA binding"/>
    <property type="evidence" value="ECO:0007669"/>
    <property type="project" value="UniProtKB-UniRule"/>
</dbReference>
<accession>A0A179FF58</accession>
<keyword evidence="2" id="KW-0805">Transcription regulation</keyword>
<feature type="domain" description="Homeobox" evidence="7">
    <location>
        <begin position="216"/>
        <end position="276"/>
    </location>
</feature>
<keyword evidence="4 5" id="KW-0539">Nucleus</keyword>
<name>A0A179FF58_PURLI</name>
<dbReference type="Pfam" id="PF00046">
    <property type="entry name" value="Homeodomain"/>
    <property type="match status" value="1"/>
</dbReference>
<dbReference type="PROSITE" id="PS50071">
    <property type="entry name" value="HOMEOBOX_2"/>
    <property type="match status" value="1"/>
</dbReference>
<dbReference type="AlphaFoldDB" id="A0A179FF58"/>
<dbReference type="InterPro" id="IPR050762">
    <property type="entry name" value="HD-ZIP_Homeobox_LZ_Class_II"/>
</dbReference>
<feature type="DNA-binding region" description="Homeobox" evidence="4">
    <location>
        <begin position="218"/>
        <end position="277"/>
    </location>
</feature>
<evidence type="ECO:0000313" key="8">
    <source>
        <dbReference type="EMBL" id="OAQ63978.1"/>
    </source>
</evidence>
<evidence type="ECO:0000256" key="5">
    <source>
        <dbReference type="RuleBase" id="RU000682"/>
    </source>
</evidence>
<gene>
    <name evidence="8" type="ORF">VFPBJ_11232</name>
</gene>